<dbReference type="Proteomes" id="UP000178869">
    <property type="component" value="Unassembled WGS sequence"/>
</dbReference>
<evidence type="ECO:0000256" key="1">
    <source>
        <dbReference type="SAM" id="MobiDB-lite"/>
    </source>
</evidence>
<accession>A0A1G2PE63</accession>
<sequence length="95" mass="10755">MREDRKISEQEADRLIAEGAGTMFDVRDPDAQIPPSYFEPKNGNPHIVVIADDTYYVRSIEDLESGPDGVIVRFLDESDGRPLPSADEVFKFRQL</sequence>
<gene>
    <name evidence="2" type="ORF">A2828_01840</name>
</gene>
<evidence type="ECO:0000313" key="3">
    <source>
        <dbReference type="Proteomes" id="UP000178869"/>
    </source>
</evidence>
<dbReference type="EMBL" id="MHSR01000013">
    <property type="protein sequence ID" value="OHA46625.1"/>
    <property type="molecule type" value="Genomic_DNA"/>
</dbReference>
<comment type="caution">
    <text evidence="2">The sequence shown here is derived from an EMBL/GenBank/DDBJ whole genome shotgun (WGS) entry which is preliminary data.</text>
</comment>
<proteinExistence type="predicted"/>
<reference evidence="2 3" key="1">
    <citation type="journal article" date="2016" name="Nat. Commun.">
        <title>Thousands of microbial genomes shed light on interconnected biogeochemical processes in an aquifer system.</title>
        <authorList>
            <person name="Anantharaman K."/>
            <person name="Brown C.T."/>
            <person name="Hug L.A."/>
            <person name="Sharon I."/>
            <person name="Castelle C.J."/>
            <person name="Probst A.J."/>
            <person name="Thomas B.C."/>
            <person name="Singh A."/>
            <person name="Wilkins M.J."/>
            <person name="Karaoz U."/>
            <person name="Brodie E.L."/>
            <person name="Williams K.H."/>
            <person name="Hubbard S.S."/>
            <person name="Banfield J.F."/>
        </authorList>
    </citation>
    <scope>NUCLEOTIDE SEQUENCE [LARGE SCALE GENOMIC DNA]</scope>
</reference>
<organism evidence="2 3">
    <name type="scientific">Candidatus Terrybacteria bacterium RIFCSPHIGHO2_01_FULL_43_35</name>
    <dbReference type="NCBI Taxonomy" id="1802361"/>
    <lineage>
        <taxon>Bacteria</taxon>
        <taxon>Candidatus Terryibacteriota</taxon>
    </lineage>
</organism>
<name>A0A1G2PE63_9BACT</name>
<feature type="region of interest" description="Disordered" evidence="1">
    <location>
        <begin position="19"/>
        <end position="39"/>
    </location>
</feature>
<dbReference type="AlphaFoldDB" id="A0A1G2PE63"/>
<evidence type="ECO:0000313" key="2">
    <source>
        <dbReference type="EMBL" id="OHA46625.1"/>
    </source>
</evidence>
<protein>
    <submittedName>
        <fullName evidence="2">Uncharacterized protein</fullName>
    </submittedName>
</protein>